<keyword evidence="14" id="KW-0675">Receptor</keyword>
<evidence type="ECO:0000259" key="13">
    <source>
        <dbReference type="Pfam" id="PF07715"/>
    </source>
</evidence>
<reference evidence="14" key="1">
    <citation type="submission" date="2022-04" db="EMBL/GenBank/DDBJ databases">
        <title>Tomato heritable bacteria conferring resistance against bacterial wilt.</title>
        <authorList>
            <person name="Yin J."/>
        </authorList>
    </citation>
    <scope>NUCLEOTIDE SEQUENCE</scope>
    <source>
        <strain evidence="14">Cra20</strain>
    </source>
</reference>
<dbReference type="InterPro" id="IPR036942">
    <property type="entry name" value="Beta-barrel_TonB_sf"/>
</dbReference>
<keyword evidence="6 8" id="KW-0472">Membrane</keyword>
<dbReference type="Gene3D" id="2.40.170.20">
    <property type="entry name" value="TonB-dependent receptor, beta-barrel domain"/>
    <property type="match status" value="1"/>
</dbReference>
<evidence type="ECO:0000256" key="9">
    <source>
        <dbReference type="RuleBase" id="RU003357"/>
    </source>
</evidence>
<evidence type="ECO:0000256" key="11">
    <source>
        <dbReference type="SAM" id="SignalP"/>
    </source>
</evidence>
<name>A0ABU3N4N9_9SPHN</name>
<dbReference type="SUPFAM" id="SSF56935">
    <property type="entry name" value="Porins"/>
    <property type="match status" value="1"/>
</dbReference>
<evidence type="ECO:0000256" key="8">
    <source>
        <dbReference type="PROSITE-ProRule" id="PRU01360"/>
    </source>
</evidence>
<evidence type="ECO:0000256" key="6">
    <source>
        <dbReference type="ARBA" id="ARBA00023136"/>
    </source>
</evidence>
<evidence type="ECO:0000256" key="7">
    <source>
        <dbReference type="ARBA" id="ARBA00023237"/>
    </source>
</evidence>
<feature type="compositionally biased region" description="Low complexity" evidence="10">
    <location>
        <begin position="36"/>
        <end position="49"/>
    </location>
</feature>
<evidence type="ECO:0000259" key="12">
    <source>
        <dbReference type="Pfam" id="PF00593"/>
    </source>
</evidence>
<feature type="domain" description="TonB-dependent receptor-like beta-barrel" evidence="12">
    <location>
        <begin position="486"/>
        <end position="987"/>
    </location>
</feature>
<dbReference type="InterPro" id="IPR039426">
    <property type="entry name" value="TonB-dep_rcpt-like"/>
</dbReference>
<feature type="signal peptide" evidence="11">
    <location>
        <begin position="1"/>
        <end position="28"/>
    </location>
</feature>
<dbReference type="InterPro" id="IPR037066">
    <property type="entry name" value="Plug_dom_sf"/>
</dbReference>
<protein>
    <submittedName>
        <fullName evidence="14">TonB-dependent receptor</fullName>
    </submittedName>
</protein>
<keyword evidence="11" id="KW-0732">Signal</keyword>
<feature type="domain" description="TonB-dependent receptor plug" evidence="13">
    <location>
        <begin position="112"/>
        <end position="199"/>
    </location>
</feature>
<dbReference type="InterPro" id="IPR000531">
    <property type="entry name" value="Beta-barrel_TonB"/>
</dbReference>
<dbReference type="PANTHER" id="PTHR47234">
    <property type="match status" value="1"/>
</dbReference>
<comment type="similarity">
    <text evidence="8 9">Belongs to the TonB-dependent receptor family.</text>
</comment>
<gene>
    <name evidence="14" type="ORF">MZO42_08985</name>
</gene>
<keyword evidence="4 8" id="KW-0812">Transmembrane</keyword>
<proteinExistence type="inferred from homology"/>
<organism evidence="14">
    <name type="scientific">Sphingomonas psychrotolerans</name>
    <dbReference type="NCBI Taxonomy" id="1327635"/>
    <lineage>
        <taxon>Bacteria</taxon>
        <taxon>Pseudomonadati</taxon>
        <taxon>Pseudomonadota</taxon>
        <taxon>Alphaproteobacteria</taxon>
        <taxon>Sphingomonadales</taxon>
        <taxon>Sphingomonadaceae</taxon>
        <taxon>Sphingomonas</taxon>
    </lineage>
</organism>
<evidence type="ECO:0000256" key="10">
    <source>
        <dbReference type="SAM" id="MobiDB-lite"/>
    </source>
</evidence>
<sequence>MAGFTSFKNILVSGTAFAALAGAVPALAQTSTTDQATPEAATPTGAAVPVSDAEQSAEPQGRREDEILVTGSRIRQDPNNSALPLQIITNQEISRNGISSPEQLIMFLSTNGSGADNLASNADVTSGAQRGTNGLSAANLRGQGSAATLVLLNGRRVAAHGLTGGAVDVNQIPFAAIERVEILKDGASAIYGTDAVGGVINFITRKDYQGLGLQGFTDVTEAGGGNIYRLSGVAGYGDLAKDGFNIMGAVSYSWNRALRGEDRDFVNGQQPERGLTIDTRGTPIATAFNIGANTRPNSITAGGTLLGTIPAGTSRPAGSITLTAPNGANAAAGGINILDLPGGAGCESMDGGLPYDEQLWNAPSAYYACAWDTGRAAVLQQPINTLTYYARGVVNLGMGHQMSLEVTGSDATSAKRFSNPQLTANTTNLAIAYPLNSLTAPTYNSVFNAIRAAFPAQAAALDARYGLPIAYRWRCIACGTREYVTNTKTFRAAFGVEGPLFEGWDYRAGASYAKSEASSVLGTGYYYRGTLGNGDYDPLAPAVAGAAAINGITPRGLVGVMNSGLINPFSTTQTPEGLAALESVSAYGATLYGGQYEVKQFDGSISGPLFHIWGGDVQVAVGADVRKETYEFNGSDAAAANAPVIFLAAFDNVNALTPKNRTVKAAYGEMLVPLFPGFEITGAVRVDEYTGFGSTTNPKVSVKFRPIDQIMFRGSYNTGFRVPSFNQIFNGLTGSPYAGSDLADPVRCPGGVPNATDPNCAFIRPEIVTGGNRLLGPETAKQLSAGVVIQPAPLFSASVDWWMINVDNTIQLLTLRELITNAALFPERFIRDQTTNEIEFIDDRWINAGSRRTQGLEVSLRGGHVFAGTHRVMAGLDGTLLLKKREKLTATAQYGPSLIGVFSFAGDLGVRWKHNAFVSYANQDVTLSLSQIFRKGYRNGALPGIAAGTITRPDYNRFVKDYVIYNLSLSYTGLAPGYKLTAGIRNLFDTDPPFAITYDGNTGAGGSWEPRVADPRGRSFTVAAEVKF</sequence>
<feature type="chain" id="PRO_5046196445" evidence="11">
    <location>
        <begin position="29"/>
        <end position="1028"/>
    </location>
</feature>
<keyword evidence="7 8" id="KW-0998">Cell outer membrane</keyword>
<keyword evidence="2 8" id="KW-0813">Transport</keyword>
<evidence type="ECO:0000256" key="5">
    <source>
        <dbReference type="ARBA" id="ARBA00023077"/>
    </source>
</evidence>
<feature type="region of interest" description="Disordered" evidence="10">
    <location>
        <begin position="32"/>
        <end position="65"/>
    </location>
</feature>
<dbReference type="Pfam" id="PF07715">
    <property type="entry name" value="Plug"/>
    <property type="match status" value="1"/>
</dbReference>
<dbReference type="PANTHER" id="PTHR47234:SF2">
    <property type="entry name" value="TONB-DEPENDENT RECEPTOR"/>
    <property type="match status" value="1"/>
</dbReference>
<accession>A0ABU3N4N9</accession>
<evidence type="ECO:0000256" key="2">
    <source>
        <dbReference type="ARBA" id="ARBA00022448"/>
    </source>
</evidence>
<evidence type="ECO:0000256" key="4">
    <source>
        <dbReference type="ARBA" id="ARBA00022692"/>
    </source>
</evidence>
<dbReference type="Gene3D" id="2.170.130.10">
    <property type="entry name" value="TonB-dependent receptor, plug domain"/>
    <property type="match status" value="1"/>
</dbReference>
<evidence type="ECO:0000256" key="1">
    <source>
        <dbReference type="ARBA" id="ARBA00004571"/>
    </source>
</evidence>
<dbReference type="EMBL" id="JALMLT010000002">
    <property type="protein sequence ID" value="MDT8758829.1"/>
    <property type="molecule type" value="Genomic_DNA"/>
</dbReference>
<evidence type="ECO:0000256" key="3">
    <source>
        <dbReference type="ARBA" id="ARBA00022452"/>
    </source>
</evidence>
<comment type="caution">
    <text evidence="14">The sequence shown here is derived from an EMBL/GenBank/DDBJ whole genome shotgun (WGS) entry which is preliminary data.</text>
</comment>
<dbReference type="PROSITE" id="PS52016">
    <property type="entry name" value="TONB_DEPENDENT_REC_3"/>
    <property type="match status" value="1"/>
</dbReference>
<evidence type="ECO:0000313" key="14">
    <source>
        <dbReference type="EMBL" id="MDT8758829.1"/>
    </source>
</evidence>
<dbReference type="InterPro" id="IPR012910">
    <property type="entry name" value="Plug_dom"/>
</dbReference>
<dbReference type="Pfam" id="PF00593">
    <property type="entry name" value="TonB_dep_Rec_b-barrel"/>
    <property type="match status" value="1"/>
</dbReference>
<keyword evidence="3 8" id="KW-1134">Transmembrane beta strand</keyword>
<keyword evidence="5 9" id="KW-0798">TonB box</keyword>
<comment type="subcellular location">
    <subcellularLocation>
        <location evidence="1 8">Cell outer membrane</location>
        <topology evidence="1 8">Multi-pass membrane protein</topology>
    </subcellularLocation>
</comment>